<keyword evidence="2" id="KW-0238">DNA-binding</keyword>
<evidence type="ECO:0000259" key="1">
    <source>
        <dbReference type="SMART" id="SM00966"/>
    </source>
</evidence>
<dbReference type="AlphaFoldDB" id="A0A4Q1KFB7"/>
<dbReference type="Gene3D" id="2.10.260.10">
    <property type="match status" value="1"/>
</dbReference>
<evidence type="ECO:0000313" key="2">
    <source>
        <dbReference type="EMBL" id="RXR27537.1"/>
    </source>
</evidence>
<dbReference type="InterPro" id="IPR037914">
    <property type="entry name" value="SpoVT-AbrB_sf"/>
</dbReference>
<accession>A0A4Q1KFB7</accession>
<dbReference type="InterPro" id="IPR013432">
    <property type="entry name" value="Doc_partner"/>
</dbReference>
<dbReference type="SUPFAM" id="SSF89447">
    <property type="entry name" value="AbrB/MazE/MraZ-like"/>
    <property type="match status" value="1"/>
</dbReference>
<protein>
    <submittedName>
        <fullName evidence="2">AbrB/MazE/SpoVT family DNA-binding domain-containing protein</fullName>
    </submittedName>
</protein>
<comment type="caution">
    <text evidence="2">The sequence shown here is derived from an EMBL/GenBank/DDBJ whole genome shotgun (WGS) entry which is preliminary data.</text>
</comment>
<organism evidence="2 3">
    <name type="scientific">Sphingobium fluviale</name>
    <dbReference type="NCBI Taxonomy" id="2506423"/>
    <lineage>
        <taxon>Bacteria</taxon>
        <taxon>Pseudomonadati</taxon>
        <taxon>Pseudomonadota</taxon>
        <taxon>Alphaproteobacteria</taxon>
        <taxon>Sphingomonadales</taxon>
        <taxon>Sphingomonadaceae</taxon>
        <taxon>Sphingobium</taxon>
    </lineage>
</organism>
<dbReference type="InterPro" id="IPR007159">
    <property type="entry name" value="SpoVT-AbrB_dom"/>
</dbReference>
<evidence type="ECO:0000313" key="3">
    <source>
        <dbReference type="Proteomes" id="UP000290958"/>
    </source>
</evidence>
<name>A0A4Q1KFB7_9SPHN</name>
<dbReference type="OrthoDB" id="5459182at2"/>
<dbReference type="NCBIfam" id="TIGR02609">
    <property type="entry name" value="doc_partner"/>
    <property type="match status" value="1"/>
</dbReference>
<feature type="domain" description="SpoVT-AbrB" evidence="1">
    <location>
        <begin position="8"/>
        <end position="53"/>
    </location>
</feature>
<reference evidence="3" key="1">
    <citation type="submission" date="2019-01" db="EMBL/GenBank/DDBJ databases">
        <title>Cytophagaceae bacterium strain CAR-16.</title>
        <authorList>
            <person name="Chen W.-M."/>
        </authorList>
    </citation>
    <scope>NUCLEOTIDE SEQUENCE [LARGE SCALE GENOMIC DNA]</scope>
    <source>
        <strain evidence="3">CHR27</strain>
    </source>
</reference>
<sequence>MNAPLKITKVGNSAGLILPKEVLAHLNAAVGENLTVVFTTRGIELSAADPDFDQQMAAARDVMARRKRALRELAK</sequence>
<dbReference type="SMART" id="SM00966">
    <property type="entry name" value="SpoVT_AbrB"/>
    <property type="match status" value="1"/>
</dbReference>
<dbReference type="GO" id="GO:0003677">
    <property type="term" value="F:DNA binding"/>
    <property type="evidence" value="ECO:0007669"/>
    <property type="project" value="UniProtKB-KW"/>
</dbReference>
<dbReference type="EMBL" id="SBKP01000012">
    <property type="protein sequence ID" value="RXR27537.1"/>
    <property type="molecule type" value="Genomic_DNA"/>
</dbReference>
<proteinExistence type="predicted"/>
<dbReference type="RefSeq" id="WP_129404769.1">
    <property type="nucleotide sequence ID" value="NZ_SBKP01000012.1"/>
</dbReference>
<keyword evidence="3" id="KW-1185">Reference proteome</keyword>
<dbReference type="Proteomes" id="UP000290958">
    <property type="component" value="Unassembled WGS sequence"/>
</dbReference>
<gene>
    <name evidence="2" type="ORF">EQG66_11670</name>
</gene>